<organism evidence="1">
    <name type="scientific">Sphingomonas sp. NS2</name>
    <dbReference type="NCBI Taxonomy" id="908605"/>
    <lineage>
        <taxon>Bacteria</taxon>
        <taxon>Pseudomonadati</taxon>
        <taxon>Pseudomonadota</taxon>
        <taxon>Alphaproteobacteria</taxon>
        <taxon>Sphingomonadales</taxon>
        <taxon>Sphingomonadaceae</taxon>
        <taxon>Sphingomonas</taxon>
    </lineage>
</organism>
<protein>
    <submittedName>
        <fullName evidence="1">Uncharacterized protein</fullName>
    </submittedName>
</protein>
<evidence type="ECO:0000313" key="1">
    <source>
        <dbReference type="EMBL" id="AJW29300.1"/>
    </source>
</evidence>
<gene>
    <name evidence="1" type="ORF">plasmid201_112</name>
</gene>
<keyword evidence="1" id="KW-0614">Plasmid</keyword>
<name>A0A0D4ZZ40_9SPHN</name>
<reference evidence="1" key="1">
    <citation type="submission" date="2014-06" db="EMBL/GenBank/DDBJ databases">
        <title>Molecular and ecological studies on carbamate pesticide degrading bacteria isolated from agricultural soils.</title>
        <authorList>
            <person name="Kim D.-U."/>
            <person name="Ka J.-O."/>
        </authorList>
    </citation>
    <scope>NUCLEOTIDE SEQUENCE</scope>
    <source>
        <strain evidence="1">NS2</strain>
        <plasmid evidence="1">201</plasmid>
    </source>
</reference>
<accession>A0A0D4ZZ40</accession>
<dbReference type="EMBL" id="KM017070">
    <property type="protein sequence ID" value="AJW29300.1"/>
    <property type="molecule type" value="Genomic_DNA"/>
</dbReference>
<proteinExistence type="predicted"/>
<geneLocation type="plasmid" evidence="1">
    <name>201</name>
</geneLocation>
<sequence length="37" mass="4340">MLDLFRRIERRLSVRVLVPSGLKPLDQSHRISKSAHQ</sequence>
<dbReference type="AlphaFoldDB" id="A0A0D4ZZ40"/>